<dbReference type="InterPro" id="IPR049192">
    <property type="entry name" value="DUF4246_C"/>
</dbReference>
<reference evidence="2 3" key="1">
    <citation type="journal article" date="2012" name="Eukaryot. Cell">
        <title>Draft genome sequence of Aspergillus oryzae strain 3.042.</title>
        <authorList>
            <person name="Zhao G."/>
            <person name="Yao Y."/>
            <person name="Qi W."/>
            <person name="Wang C."/>
            <person name="Hou L."/>
            <person name="Zeng B."/>
            <person name="Cao X."/>
        </authorList>
    </citation>
    <scope>NUCLEOTIDE SEQUENCE [LARGE SCALE GENOMIC DNA]</scope>
    <source>
        <strain evidence="2 3">3.042</strain>
    </source>
</reference>
<protein>
    <recommendedName>
        <fullName evidence="1">DUF4246 domain-containing protein</fullName>
    </recommendedName>
</protein>
<proteinExistence type="predicted"/>
<dbReference type="InterPro" id="IPR025340">
    <property type="entry name" value="DUF4246"/>
</dbReference>
<dbReference type="HOGENOM" id="CLU_735621_0_0_1"/>
<reference evidence="3" key="2">
    <citation type="submission" date="2012-06" db="EMBL/GenBank/DDBJ databases">
        <title>Comparative genomic analyses of Aspergillus oryzae 3.042 and A. oryzae RIB40 for soy-sauce fermentation.</title>
        <authorList>
            <person name="Zhao G."/>
            <person name="Hou L."/>
            <person name="Wang C."/>
            <person name="Cao X."/>
        </authorList>
    </citation>
    <scope>NUCLEOTIDE SEQUENCE [LARGE SCALE GENOMIC DNA]</scope>
    <source>
        <strain evidence="3">3.042</strain>
    </source>
</reference>
<evidence type="ECO:0000313" key="2">
    <source>
        <dbReference type="EMBL" id="EIT73842.1"/>
    </source>
</evidence>
<comment type="caution">
    <text evidence="2">The sequence shown here is derived from an EMBL/GenBank/DDBJ whole genome shotgun (WGS) entry which is preliminary data.</text>
</comment>
<gene>
    <name evidence="2" type="ORF">Ao3042_10161</name>
</gene>
<sequence length="376" mass="42880">MALLRNPHLQMPGFNLALNISSTVSAIPCHHGSLLILVQLTLLPRFPTVHRQIVMISITDKTQWDQKVLFNENITSKWYQEIARSGLDMTPKIMAWVIKELQWKADILNKTGYVRVFGVGVIKSDTVISKDLQEALKERVRPLNDVLGDQKDYHPRSDQKVVDLVMGQGELLPVPPDEEVYVYPYYTAPYKADLSLLTYRVWMPVSYINNLHPMKHRGQYDSIGKIITQTIPLWEKSLSSRHFEEDRIKYTEVKYGEHLEPEPIPFRPHEETEYKRVDLRKEFPGQRIQVIVKLANIELTPESPDYEGGSCHIEGQLVGAINLFFPSSGLILSPPRTNASQHRRFTSTIAKILSRVHSLSANMEGATFGCSVPVKA</sequence>
<evidence type="ECO:0000259" key="1">
    <source>
        <dbReference type="Pfam" id="PF14033"/>
    </source>
</evidence>
<dbReference type="AlphaFoldDB" id="I7ZPP4"/>
<dbReference type="PANTHER" id="PTHR33119">
    <property type="entry name" value="IFI3P"/>
    <property type="match status" value="1"/>
</dbReference>
<name>I7ZPP4_ASPO3</name>
<dbReference type="PANTHER" id="PTHR33119:SF1">
    <property type="entry name" value="FE2OG DIOXYGENASE DOMAIN-CONTAINING PROTEIN"/>
    <property type="match status" value="1"/>
</dbReference>
<accession>I7ZPP4</accession>
<feature type="domain" description="DUF4246" evidence="1">
    <location>
        <begin position="92"/>
        <end position="165"/>
    </location>
</feature>
<organism evidence="2 3">
    <name type="scientific">Aspergillus oryzae (strain 3.042)</name>
    <name type="common">Yellow koji mold</name>
    <dbReference type="NCBI Taxonomy" id="1160506"/>
    <lineage>
        <taxon>Eukaryota</taxon>
        <taxon>Fungi</taxon>
        <taxon>Dikarya</taxon>
        <taxon>Ascomycota</taxon>
        <taxon>Pezizomycotina</taxon>
        <taxon>Eurotiomycetes</taxon>
        <taxon>Eurotiomycetidae</taxon>
        <taxon>Eurotiales</taxon>
        <taxon>Aspergillaceae</taxon>
        <taxon>Aspergillus</taxon>
        <taxon>Aspergillus subgen. Circumdati</taxon>
    </lineage>
</organism>
<dbReference type="Pfam" id="PF14033">
    <property type="entry name" value="DUF4246"/>
    <property type="match status" value="2"/>
</dbReference>
<feature type="domain" description="DUF4246" evidence="1">
    <location>
        <begin position="202"/>
        <end position="317"/>
    </location>
</feature>
<dbReference type="Proteomes" id="UP000002812">
    <property type="component" value="Unassembled WGS sequence"/>
</dbReference>
<dbReference type="EMBL" id="AKHY01000198">
    <property type="protein sequence ID" value="EIT73842.1"/>
    <property type="molecule type" value="Genomic_DNA"/>
</dbReference>
<evidence type="ECO:0000313" key="3">
    <source>
        <dbReference type="Proteomes" id="UP000002812"/>
    </source>
</evidence>